<dbReference type="eggNOG" id="ENOG50338Y9">
    <property type="taxonomic scope" value="Bacteria"/>
</dbReference>
<comment type="caution">
    <text evidence="2">The sequence shown here is derived from an EMBL/GenBank/DDBJ whole genome shotgun (WGS) entry which is preliminary data.</text>
</comment>
<dbReference type="OrthoDB" id="2973149at2"/>
<feature type="region of interest" description="Disordered" evidence="1">
    <location>
        <begin position="128"/>
        <end position="150"/>
    </location>
</feature>
<evidence type="ECO:0000313" key="2">
    <source>
        <dbReference type="EMBL" id="KGP73054.1"/>
    </source>
</evidence>
<reference evidence="2 3" key="1">
    <citation type="journal article" date="2015" name="Stand. Genomic Sci.">
        <title>High quality draft genome sequence of the moderately halophilic bacterium Pontibacillus yanchengensis Y32(T) and comparison among Pontibacillus genomes.</title>
        <authorList>
            <person name="Huang J."/>
            <person name="Qiao Z.X."/>
            <person name="Tang J.W."/>
            <person name="Wang G."/>
        </authorList>
    </citation>
    <scope>NUCLEOTIDE SEQUENCE [LARGE SCALE GENOMIC DNA]</scope>
    <source>
        <strain evidence="2 3">Y32</strain>
    </source>
</reference>
<keyword evidence="3" id="KW-1185">Reference proteome</keyword>
<feature type="compositionally biased region" description="Acidic residues" evidence="1">
    <location>
        <begin position="23"/>
        <end position="34"/>
    </location>
</feature>
<evidence type="ECO:0008006" key="4">
    <source>
        <dbReference type="Google" id="ProtNLM"/>
    </source>
</evidence>
<protein>
    <recommendedName>
        <fullName evidence="4">Lipoprotein</fullName>
    </recommendedName>
</protein>
<dbReference type="EMBL" id="AVBF01000019">
    <property type="protein sequence ID" value="KGP73054.1"/>
    <property type="molecule type" value="Genomic_DNA"/>
</dbReference>
<accession>A0A0A2TBW0</accession>
<proteinExistence type="predicted"/>
<dbReference type="RefSeq" id="WP_036818578.1">
    <property type="nucleotide sequence ID" value="NZ_AVBF01000019.1"/>
</dbReference>
<organism evidence="2 3">
    <name type="scientific">Pontibacillus yanchengensis Y32</name>
    <dbReference type="NCBI Taxonomy" id="1385514"/>
    <lineage>
        <taxon>Bacteria</taxon>
        <taxon>Bacillati</taxon>
        <taxon>Bacillota</taxon>
        <taxon>Bacilli</taxon>
        <taxon>Bacillales</taxon>
        <taxon>Bacillaceae</taxon>
        <taxon>Pontibacillus</taxon>
    </lineage>
</organism>
<feature type="compositionally biased region" description="Polar residues" evidence="1">
    <location>
        <begin position="52"/>
        <end position="74"/>
    </location>
</feature>
<dbReference type="PROSITE" id="PS51257">
    <property type="entry name" value="PROKAR_LIPOPROTEIN"/>
    <property type="match status" value="1"/>
</dbReference>
<dbReference type="AlphaFoldDB" id="A0A0A2TBW0"/>
<evidence type="ECO:0000313" key="3">
    <source>
        <dbReference type="Proteomes" id="UP000030147"/>
    </source>
</evidence>
<gene>
    <name evidence="2" type="ORF">N782_07890</name>
</gene>
<sequence length="211" mass="23150">MKKLLLTLGVSSILMVAGCGGEESGDSNENEENQESQQQEETTQEDEGSTENTESTDNADNAESDQQSAQSVLMDTQLKMAETVRSQNAKIVSVQSDVAKLEGGEDVENPEELKSSIKEKAKEAKTAADEAVSSLDSFEVPSELSQEQKDTMTSAIEDLKAYFNEAKTALDNPLEGDFSKAEEKFNAFSEKMKGLYEEVDLVAPDFYKEFQ</sequence>
<evidence type="ECO:0000256" key="1">
    <source>
        <dbReference type="SAM" id="MobiDB-lite"/>
    </source>
</evidence>
<name>A0A0A2TBW0_9BACI</name>
<feature type="region of interest" description="Disordered" evidence="1">
    <location>
        <begin position="18"/>
        <end position="76"/>
    </location>
</feature>
<dbReference type="Proteomes" id="UP000030147">
    <property type="component" value="Unassembled WGS sequence"/>
</dbReference>